<gene>
    <name evidence="2" type="ORF">A2663_02000</name>
</gene>
<dbReference type="Proteomes" id="UP000178432">
    <property type="component" value="Unassembled WGS sequence"/>
</dbReference>
<evidence type="ECO:0000259" key="1">
    <source>
        <dbReference type="Pfam" id="PF11074"/>
    </source>
</evidence>
<evidence type="ECO:0000313" key="3">
    <source>
        <dbReference type="Proteomes" id="UP000178432"/>
    </source>
</evidence>
<name>A0A1G1Y9L8_9BACT</name>
<dbReference type="EMBL" id="MHIF01000012">
    <property type="protein sequence ID" value="OGY48430.1"/>
    <property type="molecule type" value="Genomic_DNA"/>
</dbReference>
<evidence type="ECO:0000313" key="2">
    <source>
        <dbReference type="EMBL" id="OGY48430.1"/>
    </source>
</evidence>
<dbReference type="Pfam" id="PF11074">
    <property type="entry name" value="DUF2779"/>
    <property type="match status" value="1"/>
</dbReference>
<sequence length="497" mass="57347">MLTKSDFLKYTQCYKALWLYKYRKDLLPKELDSAMQRIFDEGYKVEDVAYKLFPGGVDAFDSDISVAIANTKKLIAAKEKIIFQPTISNWKLFCRADIIKLNPKTGKWDIYEVKSSTQVKDIHLIDLAFQKICFEENRMKIGRLFLVHVNNKYVRHGEIDPKKLIQIEEITEGVQALIKDVGLDIQSAHKVLDRKTEPDVKILKQCYRPYTCDFIDYCWRNIPEDSIYDIIGGLSKNKLELLLDQGILQIKDIPDGIITNEKKLKQLNAAKTKKVFIDAKAIKKELSVLKYPLYFLDYETYSTAVPLLDGYRPYQRITFQYSLHVKKSPDAKLQHYQYLCPKLIDPTEELSKALSDVIGSKGSVIAWNMGFEMGCNEEMAERNKKYAKFFKSLNDRMYDLMESFKKGYYVHKDFKGSASLKAVLPVVVPKLSYGKLNIQEGNAASESWPILTNPSISQEEGDKLTKDMLDYCQLDTLAMVEILEELKKLIQKINTNI</sequence>
<reference evidence="2 3" key="1">
    <citation type="journal article" date="2016" name="Nat. Commun.">
        <title>Thousands of microbial genomes shed light on interconnected biogeochemical processes in an aquifer system.</title>
        <authorList>
            <person name="Anantharaman K."/>
            <person name="Brown C.T."/>
            <person name="Hug L.A."/>
            <person name="Sharon I."/>
            <person name="Castelle C.J."/>
            <person name="Probst A.J."/>
            <person name="Thomas B.C."/>
            <person name="Singh A."/>
            <person name="Wilkins M.J."/>
            <person name="Karaoz U."/>
            <person name="Brodie E.L."/>
            <person name="Williams K.H."/>
            <person name="Hubbard S.S."/>
            <person name="Banfield J.F."/>
        </authorList>
    </citation>
    <scope>NUCLEOTIDE SEQUENCE [LARGE SCALE GENOMIC DNA]</scope>
</reference>
<protein>
    <recommendedName>
        <fullName evidence="1">DUF2779 domain-containing protein</fullName>
    </recommendedName>
</protein>
<dbReference type="InterPro" id="IPR021301">
    <property type="entry name" value="DUF2779"/>
</dbReference>
<dbReference type="AlphaFoldDB" id="A0A1G1Y9L8"/>
<comment type="caution">
    <text evidence="2">The sequence shown here is derived from an EMBL/GenBank/DDBJ whole genome shotgun (WGS) entry which is preliminary data.</text>
</comment>
<organism evidence="2 3">
    <name type="scientific">Candidatus Buchananbacteria bacterium RIFCSPHIGHO2_01_FULL_46_12</name>
    <dbReference type="NCBI Taxonomy" id="1797536"/>
    <lineage>
        <taxon>Bacteria</taxon>
        <taxon>Candidatus Buchananiibacteriota</taxon>
    </lineage>
</organism>
<feature type="domain" description="DUF2779" evidence="1">
    <location>
        <begin position="294"/>
        <end position="419"/>
    </location>
</feature>
<accession>A0A1G1Y9L8</accession>
<proteinExistence type="predicted"/>